<dbReference type="AlphaFoldDB" id="A0A9E4ZKS0"/>
<evidence type="ECO:0000256" key="5">
    <source>
        <dbReference type="ARBA" id="ARBA00038292"/>
    </source>
</evidence>
<name>A0A9E4ZKS0_9EURY</name>
<accession>A0A9E4ZKS0</accession>
<keyword evidence="8" id="KW-1185">Reference proteome</keyword>
<comment type="cofactor">
    <cofactor evidence="1">
        <name>FMN</name>
        <dbReference type="ChEBI" id="CHEBI:58210"/>
    </cofactor>
</comment>
<dbReference type="RefSeq" id="WP_261598043.1">
    <property type="nucleotide sequence ID" value="NZ_VHLL01000006.1"/>
</dbReference>
<reference evidence="7" key="1">
    <citation type="submission" date="2019-06" db="EMBL/GenBank/DDBJ databases">
        <title>Methanoculleus strain from Tamsui River, Taipei, Taiwan.</title>
        <authorList>
            <person name="You Y.-T."/>
            <person name="Chen S.-C."/>
            <person name="Lai S.-J."/>
            <person name="Lee Y.-C."/>
            <person name="Lai M.-C."/>
        </authorList>
    </citation>
    <scope>NUCLEOTIDE SEQUENCE</scope>
    <source>
        <strain evidence="7">Afa-1</strain>
    </source>
</reference>
<dbReference type="GO" id="GO:0016491">
    <property type="term" value="F:oxidoreductase activity"/>
    <property type="evidence" value="ECO:0007669"/>
    <property type="project" value="InterPro"/>
</dbReference>
<feature type="domain" description="NADPH-dependent FMN reductase-like" evidence="6">
    <location>
        <begin position="108"/>
        <end position="246"/>
    </location>
</feature>
<dbReference type="PANTHER" id="PTHR43278">
    <property type="entry name" value="NAD(P)H-DEPENDENT FMN-CONTAINING OXIDOREDUCTASE YWQN-RELATED"/>
    <property type="match status" value="1"/>
</dbReference>
<evidence type="ECO:0000256" key="4">
    <source>
        <dbReference type="ARBA" id="ARBA00022643"/>
    </source>
</evidence>
<evidence type="ECO:0000313" key="8">
    <source>
        <dbReference type="Proteomes" id="UP001065682"/>
    </source>
</evidence>
<evidence type="ECO:0000259" key="6">
    <source>
        <dbReference type="Pfam" id="PF03358"/>
    </source>
</evidence>
<comment type="similarity">
    <text evidence="5">Belongs to the SsuE family. Isf subfamily.</text>
</comment>
<organism evidence="7 8">
    <name type="scientific">Methanoculleus formosensis</name>
    <dbReference type="NCBI Taxonomy" id="2590886"/>
    <lineage>
        <taxon>Archaea</taxon>
        <taxon>Methanobacteriati</taxon>
        <taxon>Methanobacteriota</taxon>
        <taxon>Stenosarchaea group</taxon>
        <taxon>Methanomicrobia</taxon>
        <taxon>Methanomicrobiales</taxon>
        <taxon>Methanomicrobiaceae</taxon>
        <taxon>Methanoculleus</taxon>
    </lineage>
</organism>
<keyword evidence="4" id="KW-0288">FMN</keyword>
<protein>
    <submittedName>
        <fullName evidence="7">Flavodoxin family protein</fullName>
    </submittedName>
</protein>
<keyword evidence="3" id="KW-0285">Flavoprotein</keyword>
<comment type="cofactor">
    <cofactor evidence="2">
        <name>[4Fe-4S] cluster</name>
        <dbReference type="ChEBI" id="CHEBI:49883"/>
    </cofactor>
</comment>
<proteinExistence type="inferred from homology"/>
<dbReference type="InterPro" id="IPR051796">
    <property type="entry name" value="ISF_SsuE-like"/>
</dbReference>
<evidence type="ECO:0000256" key="3">
    <source>
        <dbReference type="ARBA" id="ARBA00022630"/>
    </source>
</evidence>
<evidence type="ECO:0000313" key="7">
    <source>
        <dbReference type="EMBL" id="MCT8337922.1"/>
    </source>
</evidence>
<dbReference type="Pfam" id="PF03358">
    <property type="entry name" value="FMN_red"/>
    <property type="match status" value="1"/>
</dbReference>
<sequence length="294" mass="32299">MSESAAEKLQTVKTPEGTFTLRLILDDLGDIYPGMIRYTVEVLRGTETVYTYAINTYESAPERSLFDTRKAAEIVFARLAHDVASRPHLYTHPRVFTRPLPGTGTADVVILQGSPRRFGNSAKIASWCDDEAVRAGLTSRIFSLQEMDIRPCIGCYVCYDQGYCPVEDDMPPIIRALEAASIVVVCTPVYTGTVPAPLKAAIDRCQWLHAREKILGKELHARGLLVAVAGRRGADPFVCTTRVVGMFMENLGIRPADPVLIGDLDRARDVETIAGVEYSVRAALSALLEPRNEG</sequence>
<dbReference type="Proteomes" id="UP001065682">
    <property type="component" value="Unassembled WGS sequence"/>
</dbReference>
<dbReference type="Gene3D" id="3.40.50.360">
    <property type="match status" value="1"/>
</dbReference>
<dbReference type="InterPro" id="IPR005025">
    <property type="entry name" value="FMN_Rdtase-like_dom"/>
</dbReference>
<dbReference type="PANTHER" id="PTHR43278:SF4">
    <property type="entry name" value="NAD(P)H-DEPENDENT FMN-CONTAINING OXIDOREDUCTASE YWQN-RELATED"/>
    <property type="match status" value="1"/>
</dbReference>
<evidence type="ECO:0000256" key="2">
    <source>
        <dbReference type="ARBA" id="ARBA00001966"/>
    </source>
</evidence>
<dbReference type="SUPFAM" id="SSF52218">
    <property type="entry name" value="Flavoproteins"/>
    <property type="match status" value="1"/>
</dbReference>
<comment type="caution">
    <text evidence="7">The sequence shown here is derived from an EMBL/GenBank/DDBJ whole genome shotgun (WGS) entry which is preliminary data.</text>
</comment>
<dbReference type="InterPro" id="IPR029039">
    <property type="entry name" value="Flavoprotein-like_sf"/>
</dbReference>
<dbReference type="EMBL" id="VHLL01000006">
    <property type="protein sequence ID" value="MCT8337922.1"/>
    <property type="molecule type" value="Genomic_DNA"/>
</dbReference>
<gene>
    <name evidence="7" type="ORF">FKB36_10620</name>
</gene>
<evidence type="ECO:0000256" key="1">
    <source>
        <dbReference type="ARBA" id="ARBA00001917"/>
    </source>
</evidence>